<accession>A0ABP0QCT0</accession>
<proteinExistence type="predicted"/>
<name>A0ABP0QCT0_9DINO</name>
<dbReference type="EMBL" id="CAXAMN010024361">
    <property type="protein sequence ID" value="CAK9086053.1"/>
    <property type="molecule type" value="Genomic_DNA"/>
</dbReference>
<dbReference type="InterPro" id="IPR010865">
    <property type="entry name" value="DUF1499"/>
</dbReference>
<comment type="caution">
    <text evidence="1">The sequence shown here is derived from an EMBL/GenBank/DDBJ whole genome shotgun (WGS) entry which is preliminary data.</text>
</comment>
<dbReference type="Pfam" id="PF07386">
    <property type="entry name" value="DUF1499"/>
    <property type="match status" value="1"/>
</dbReference>
<evidence type="ECO:0000313" key="1">
    <source>
        <dbReference type="EMBL" id="CAK9086053.1"/>
    </source>
</evidence>
<dbReference type="Proteomes" id="UP001642484">
    <property type="component" value="Unassembled WGS sequence"/>
</dbReference>
<gene>
    <name evidence="1" type="ORF">CCMP2556_LOCUS41734</name>
</gene>
<dbReference type="PANTHER" id="PTHR34801">
    <property type="entry name" value="EXPRESSED PROTEIN"/>
    <property type="match status" value="1"/>
</dbReference>
<dbReference type="PANTHER" id="PTHR34801:SF6">
    <property type="entry name" value="SLL1620 PROTEIN"/>
    <property type="match status" value="1"/>
</dbReference>
<evidence type="ECO:0000313" key="2">
    <source>
        <dbReference type="Proteomes" id="UP001642484"/>
    </source>
</evidence>
<protein>
    <submittedName>
        <fullName evidence="1">Uncharacterized protein</fullName>
    </submittedName>
</protein>
<keyword evidence="2" id="KW-1185">Reference proteome</keyword>
<organism evidence="1 2">
    <name type="scientific">Durusdinium trenchii</name>
    <dbReference type="NCBI Taxonomy" id="1381693"/>
    <lineage>
        <taxon>Eukaryota</taxon>
        <taxon>Sar</taxon>
        <taxon>Alveolata</taxon>
        <taxon>Dinophyceae</taxon>
        <taxon>Suessiales</taxon>
        <taxon>Symbiodiniaceae</taxon>
        <taxon>Durusdinium</taxon>
    </lineage>
</organism>
<sequence>MAMEASHKRPATAGAGRMRGLRGRWMLLLSLMCGLQTTRLWLSPPRRSLLALMLGASNSPAHAFENRVKEVKGPKTPGPKPAGVGLGQIAGCGAAPNCDSTESGFSSAAADEDHYLKPWAYPSGGQARAMRDLEKALKSYPVGQQDIDGGGFEIQTLDAEKGYAYVQFESLKRGYIDDVEFRVTPKDSESGEVFVRSASRVGYLDLGVNAKRLNQLSQQLRELGWTAPKITADLFPRYVSENR</sequence>
<reference evidence="1 2" key="1">
    <citation type="submission" date="2024-02" db="EMBL/GenBank/DDBJ databases">
        <authorList>
            <person name="Chen Y."/>
            <person name="Shah S."/>
            <person name="Dougan E. K."/>
            <person name="Thang M."/>
            <person name="Chan C."/>
        </authorList>
    </citation>
    <scope>NUCLEOTIDE SEQUENCE [LARGE SCALE GENOMIC DNA]</scope>
</reference>